<dbReference type="Proteomes" id="UP000621447">
    <property type="component" value="Unassembled WGS sequence"/>
</dbReference>
<organism evidence="1 2">
    <name type="scientific">Sphingomonas hominis</name>
    <dbReference type="NCBI Taxonomy" id="2741495"/>
    <lineage>
        <taxon>Bacteria</taxon>
        <taxon>Pseudomonadati</taxon>
        <taxon>Pseudomonadota</taxon>
        <taxon>Alphaproteobacteria</taxon>
        <taxon>Sphingomonadales</taxon>
        <taxon>Sphingomonadaceae</taxon>
        <taxon>Sphingomonas</taxon>
    </lineage>
</organism>
<dbReference type="EMBL" id="JABULH010000003">
    <property type="protein sequence ID" value="NTS65321.1"/>
    <property type="molecule type" value="Genomic_DNA"/>
</dbReference>
<protein>
    <submittedName>
        <fullName evidence="1">DUF3168 domain-containing protein</fullName>
    </submittedName>
</protein>
<accession>A0ABX2JKS7</accession>
<dbReference type="InterPro" id="IPR053745">
    <property type="entry name" value="Viral_Tail_Comp_sf"/>
</dbReference>
<dbReference type="Gene3D" id="3.30.2000.30">
    <property type="match status" value="1"/>
</dbReference>
<comment type="caution">
    <text evidence="1">The sequence shown here is derived from an EMBL/GenBank/DDBJ whole genome shotgun (WGS) entry which is preliminary data.</text>
</comment>
<evidence type="ECO:0000313" key="2">
    <source>
        <dbReference type="Proteomes" id="UP000621447"/>
    </source>
</evidence>
<evidence type="ECO:0000313" key="1">
    <source>
        <dbReference type="EMBL" id="NTS65321.1"/>
    </source>
</evidence>
<name>A0ABX2JKS7_9SPHN</name>
<keyword evidence="2" id="KW-1185">Reference proteome</keyword>
<sequence length="121" mass="12471">MRAGVLARLRMVGGINGVWEGAGVSAAAPFVVLGDVAASDWGTKDAVGRELRVAVTVRDRGDSPARVETLAGEVEAAVAALPRELDGWRVASVVLLRSSVVASGKGAWAAMVDHRVRVLAG</sequence>
<proteinExistence type="predicted"/>
<reference evidence="1 2" key="1">
    <citation type="submission" date="2020-06" db="EMBL/GenBank/DDBJ databases">
        <title>Sphingomonas hominis sp. nov., a member of the Sphingomonas, isolated from the hair of a 22-year-old girl.</title>
        <authorList>
            <person name="Zhang D.-F."/>
            <person name="Cui X.-W."/>
        </authorList>
    </citation>
    <scope>NUCLEOTIDE SEQUENCE [LARGE SCALE GENOMIC DNA]</scope>
    <source>
        <strain evidence="1 2">HHU CXW</strain>
    </source>
</reference>
<dbReference type="Pfam" id="PF11367">
    <property type="entry name" value="Tail_completion_gp17"/>
    <property type="match status" value="1"/>
</dbReference>
<gene>
    <name evidence="1" type="ORF">HRV97_09115</name>
</gene>
<dbReference type="InterPro" id="IPR021508">
    <property type="entry name" value="Gp17-like"/>
</dbReference>